<evidence type="ECO:0000313" key="5">
    <source>
        <dbReference type="EMBL" id="KAA0875799.1"/>
    </source>
</evidence>
<comment type="catalytic activity">
    <reaction evidence="4">
        <text>[glutaredoxin]-dithiol + arsenate + glutathione + H(+) = glutathionyl-S-S-[glutaredoxin] + arsenite + H2O</text>
        <dbReference type="Rhea" id="RHEA:22016"/>
        <dbReference type="Rhea" id="RHEA-COMP:10729"/>
        <dbReference type="Rhea" id="RHEA-COMP:17668"/>
        <dbReference type="ChEBI" id="CHEBI:15377"/>
        <dbReference type="ChEBI" id="CHEBI:15378"/>
        <dbReference type="ChEBI" id="CHEBI:29242"/>
        <dbReference type="ChEBI" id="CHEBI:29950"/>
        <dbReference type="ChEBI" id="CHEBI:48597"/>
        <dbReference type="ChEBI" id="CHEBI:57925"/>
        <dbReference type="ChEBI" id="CHEBI:146199"/>
        <dbReference type="EC" id="1.20.4.1"/>
    </reaction>
</comment>
<dbReference type="CDD" id="cd03034">
    <property type="entry name" value="ArsC_ArsC"/>
    <property type="match status" value="1"/>
</dbReference>
<dbReference type="PANTHER" id="PTHR30041:SF4">
    <property type="entry name" value="ARSENATE REDUCTASE"/>
    <property type="match status" value="1"/>
</dbReference>
<evidence type="ECO:0000256" key="1">
    <source>
        <dbReference type="ARBA" id="ARBA00007198"/>
    </source>
</evidence>
<evidence type="ECO:0000256" key="3">
    <source>
        <dbReference type="PROSITE-ProRule" id="PRU01282"/>
    </source>
</evidence>
<comment type="similarity">
    <text evidence="1 3 4">Belongs to the ArsC family.</text>
</comment>
<dbReference type="InterPro" id="IPR036249">
    <property type="entry name" value="Thioredoxin-like_sf"/>
</dbReference>
<dbReference type="EC" id="1.20.4.1" evidence="4"/>
<dbReference type="Gene3D" id="3.40.30.10">
    <property type="entry name" value="Glutaredoxin"/>
    <property type="match status" value="1"/>
</dbReference>
<dbReference type="InterPro" id="IPR006660">
    <property type="entry name" value="Arsenate_reductase-like"/>
</dbReference>
<reference evidence="5 6" key="1">
    <citation type="submission" date="2019-03" db="EMBL/GenBank/DDBJ databases">
        <title>Nitrincola sp. nov. isolated from an Indian soda lake.</title>
        <authorList>
            <person name="Joshi A."/>
            <person name="Thite S.V."/>
            <person name="Joseph N."/>
            <person name="Dhotre D."/>
            <person name="Moorthy M."/>
            <person name="Shouche Y.S."/>
        </authorList>
    </citation>
    <scope>NUCLEOTIDE SEQUENCE [LARGE SCALE GENOMIC DNA]</scope>
    <source>
        <strain evidence="5 6">MEB193</strain>
    </source>
</reference>
<evidence type="ECO:0000313" key="6">
    <source>
        <dbReference type="Proteomes" id="UP000325302"/>
    </source>
</evidence>
<dbReference type="Pfam" id="PF03960">
    <property type="entry name" value="ArsC"/>
    <property type="match status" value="1"/>
</dbReference>
<protein>
    <recommendedName>
        <fullName evidence="4">Arsenate reductase</fullName>
        <ecNumber evidence="4">1.20.4.1</ecNumber>
    </recommendedName>
</protein>
<name>A0A5A9W706_9GAMM</name>
<dbReference type="AlphaFoldDB" id="A0A5A9W706"/>
<keyword evidence="2 4" id="KW-0560">Oxidoreductase</keyword>
<dbReference type="InterPro" id="IPR006659">
    <property type="entry name" value="Arsenate_reductase"/>
</dbReference>
<sequence length="120" mass="13770">MSQYLLYHNPRCSKSRQALELLREHGIEPEICEYLKTPPDLNTLRQLMRALGMAPSEVLRRKEVEFVQAGLDQGPLDDETVLHALAQYPKLLERPILVKDQQARIGRPPEALLELLEQTS</sequence>
<dbReference type="OrthoDB" id="9790554at2"/>
<accession>A0A5A9W706</accession>
<dbReference type="GO" id="GO:0008794">
    <property type="term" value="F:arsenate reductase (glutaredoxin) activity"/>
    <property type="evidence" value="ECO:0007669"/>
    <property type="project" value="UniProtKB-UniRule"/>
</dbReference>
<gene>
    <name evidence="5" type="primary">arsC</name>
    <name evidence="5" type="ORF">E1H14_03685</name>
</gene>
<dbReference type="PANTHER" id="PTHR30041">
    <property type="entry name" value="ARSENATE REDUCTASE"/>
    <property type="match status" value="1"/>
</dbReference>
<dbReference type="NCBIfam" id="TIGR00014">
    <property type="entry name" value="arsC"/>
    <property type="match status" value="1"/>
</dbReference>
<dbReference type="SUPFAM" id="SSF52833">
    <property type="entry name" value="Thioredoxin-like"/>
    <property type="match status" value="1"/>
</dbReference>
<evidence type="ECO:0000256" key="2">
    <source>
        <dbReference type="ARBA" id="ARBA00023002"/>
    </source>
</evidence>
<dbReference type="Proteomes" id="UP000325302">
    <property type="component" value="Unassembled WGS sequence"/>
</dbReference>
<dbReference type="EMBL" id="SMRS01000002">
    <property type="protein sequence ID" value="KAA0875799.1"/>
    <property type="molecule type" value="Genomic_DNA"/>
</dbReference>
<evidence type="ECO:0000256" key="4">
    <source>
        <dbReference type="RuleBase" id="RU362029"/>
    </source>
</evidence>
<organism evidence="5 6">
    <name type="scientific">Nitrincola tapanii</name>
    <dbReference type="NCBI Taxonomy" id="1708751"/>
    <lineage>
        <taxon>Bacteria</taxon>
        <taxon>Pseudomonadati</taxon>
        <taxon>Pseudomonadota</taxon>
        <taxon>Gammaproteobacteria</taxon>
        <taxon>Oceanospirillales</taxon>
        <taxon>Oceanospirillaceae</taxon>
        <taxon>Nitrincola</taxon>
    </lineage>
</organism>
<dbReference type="RefSeq" id="WP_149390103.1">
    <property type="nucleotide sequence ID" value="NZ_SMRS01000002.1"/>
</dbReference>
<comment type="caution">
    <text evidence="5">The sequence shown here is derived from an EMBL/GenBank/DDBJ whole genome shotgun (WGS) entry which is preliminary data.</text>
</comment>
<dbReference type="PROSITE" id="PS51353">
    <property type="entry name" value="ARSC"/>
    <property type="match status" value="1"/>
</dbReference>
<keyword evidence="6" id="KW-1185">Reference proteome</keyword>
<proteinExistence type="inferred from homology"/>